<gene>
    <name evidence="2" type="ORF">BD310DRAFT_450102</name>
</gene>
<reference evidence="2 3" key="1">
    <citation type="submission" date="2019-01" db="EMBL/GenBank/DDBJ databases">
        <title>Draft genome sequences of three monokaryotic isolates of the white-rot basidiomycete fungus Dichomitus squalens.</title>
        <authorList>
            <consortium name="DOE Joint Genome Institute"/>
            <person name="Lopez S.C."/>
            <person name="Andreopoulos B."/>
            <person name="Pangilinan J."/>
            <person name="Lipzen A."/>
            <person name="Riley R."/>
            <person name="Ahrendt S."/>
            <person name="Ng V."/>
            <person name="Barry K."/>
            <person name="Daum C."/>
            <person name="Grigoriev I.V."/>
            <person name="Hilden K.S."/>
            <person name="Makela M.R."/>
            <person name="de Vries R.P."/>
        </authorList>
    </citation>
    <scope>NUCLEOTIDE SEQUENCE [LARGE SCALE GENOMIC DNA]</scope>
    <source>
        <strain evidence="2 3">CBS 464.89</strain>
    </source>
</reference>
<accession>A0A4Q9PVZ4</accession>
<name>A0A4Q9PVZ4_9APHY</name>
<feature type="compositionally biased region" description="Polar residues" evidence="1">
    <location>
        <begin position="89"/>
        <end position="100"/>
    </location>
</feature>
<keyword evidence="3" id="KW-1185">Reference proteome</keyword>
<evidence type="ECO:0000256" key="1">
    <source>
        <dbReference type="SAM" id="MobiDB-lite"/>
    </source>
</evidence>
<dbReference type="AlphaFoldDB" id="A0A4Q9PVZ4"/>
<sequence>MPCVTLPQSRRAVVLGVSSIQHPARTASDRLPPATQRLTDSYLSDISAAFHKAGLSDVMQMCESTNIAEMAPGARRPLEETPDERSVLPSASANPEDPSN</sequence>
<feature type="compositionally biased region" description="Basic and acidic residues" evidence="1">
    <location>
        <begin position="76"/>
        <end position="86"/>
    </location>
</feature>
<dbReference type="Proteomes" id="UP000292082">
    <property type="component" value="Unassembled WGS sequence"/>
</dbReference>
<protein>
    <submittedName>
        <fullName evidence="2">Uncharacterized protein</fullName>
    </submittedName>
</protein>
<evidence type="ECO:0000313" key="2">
    <source>
        <dbReference type="EMBL" id="TBU58751.1"/>
    </source>
</evidence>
<evidence type="ECO:0000313" key="3">
    <source>
        <dbReference type="Proteomes" id="UP000292082"/>
    </source>
</evidence>
<organism evidence="2 3">
    <name type="scientific">Dichomitus squalens</name>
    <dbReference type="NCBI Taxonomy" id="114155"/>
    <lineage>
        <taxon>Eukaryota</taxon>
        <taxon>Fungi</taxon>
        <taxon>Dikarya</taxon>
        <taxon>Basidiomycota</taxon>
        <taxon>Agaricomycotina</taxon>
        <taxon>Agaricomycetes</taxon>
        <taxon>Polyporales</taxon>
        <taxon>Polyporaceae</taxon>
        <taxon>Dichomitus</taxon>
    </lineage>
</organism>
<feature type="region of interest" description="Disordered" evidence="1">
    <location>
        <begin position="69"/>
        <end position="100"/>
    </location>
</feature>
<dbReference type="EMBL" id="ML145121">
    <property type="protein sequence ID" value="TBU58751.1"/>
    <property type="molecule type" value="Genomic_DNA"/>
</dbReference>
<proteinExistence type="predicted"/>